<dbReference type="InterPro" id="IPR043504">
    <property type="entry name" value="Peptidase_S1_PA_chymotrypsin"/>
</dbReference>
<evidence type="ECO:0000256" key="1">
    <source>
        <dbReference type="SAM" id="MobiDB-lite"/>
    </source>
</evidence>
<dbReference type="Proteomes" id="UP000184300">
    <property type="component" value="Unassembled WGS sequence"/>
</dbReference>
<dbReference type="VEuPathDB" id="FungiDB:ASPGLDRAFT_1186083"/>
<protein>
    <recommendedName>
        <fullName evidence="4">Serine protease</fullName>
    </recommendedName>
</protein>
<dbReference type="AlphaFoldDB" id="A0A1L9V4F5"/>
<evidence type="ECO:0000313" key="3">
    <source>
        <dbReference type="Proteomes" id="UP000184300"/>
    </source>
</evidence>
<gene>
    <name evidence="2" type="ORF">ASPGLDRAFT_1186083</name>
</gene>
<dbReference type="GeneID" id="34456229"/>
<dbReference type="RefSeq" id="XP_022395479.1">
    <property type="nucleotide sequence ID" value="XM_022539968.1"/>
</dbReference>
<dbReference type="InterPro" id="IPR009003">
    <property type="entry name" value="Peptidase_S1_PA"/>
</dbReference>
<proteinExistence type="predicted"/>
<sequence>MRFHNALHGNPKQGETVYKSGRSTGLTEDRYGLPAVIITRGLDIHGNEVPVATFEHIVYGPSNKPFANPGDSGAFVYTKDAKVVGLLVGGAERVNAF</sequence>
<organism evidence="2 3">
    <name type="scientific">Aspergillus glaucus CBS 516.65</name>
    <dbReference type="NCBI Taxonomy" id="1160497"/>
    <lineage>
        <taxon>Eukaryota</taxon>
        <taxon>Fungi</taxon>
        <taxon>Dikarya</taxon>
        <taxon>Ascomycota</taxon>
        <taxon>Pezizomycotina</taxon>
        <taxon>Eurotiomycetes</taxon>
        <taxon>Eurotiomycetidae</taxon>
        <taxon>Eurotiales</taxon>
        <taxon>Aspergillaceae</taxon>
        <taxon>Aspergillus</taxon>
        <taxon>Aspergillus subgen. Aspergillus</taxon>
    </lineage>
</organism>
<name>A0A1L9V4F5_ASPGL</name>
<dbReference type="STRING" id="1160497.A0A1L9V4F5"/>
<evidence type="ECO:0008006" key="4">
    <source>
        <dbReference type="Google" id="ProtNLM"/>
    </source>
</evidence>
<dbReference type="OrthoDB" id="5424209at2759"/>
<dbReference type="Gene3D" id="2.40.10.10">
    <property type="entry name" value="Trypsin-like serine proteases"/>
    <property type="match status" value="1"/>
</dbReference>
<evidence type="ECO:0000313" key="2">
    <source>
        <dbReference type="EMBL" id="OJJ78781.1"/>
    </source>
</evidence>
<reference evidence="3" key="1">
    <citation type="journal article" date="2017" name="Genome Biol.">
        <title>Comparative genomics reveals high biological diversity and specific adaptations in the industrially and medically important fungal genus Aspergillus.</title>
        <authorList>
            <person name="de Vries R.P."/>
            <person name="Riley R."/>
            <person name="Wiebenga A."/>
            <person name="Aguilar-Osorio G."/>
            <person name="Amillis S."/>
            <person name="Uchima C.A."/>
            <person name="Anderluh G."/>
            <person name="Asadollahi M."/>
            <person name="Askin M."/>
            <person name="Barry K."/>
            <person name="Battaglia E."/>
            <person name="Bayram O."/>
            <person name="Benocci T."/>
            <person name="Braus-Stromeyer S.A."/>
            <person name="Caldana C."/>
            <person name="Canovas D."/>
            <person name="Cerqueira G.C."/>
            <person name="Chen F."/>
            <person name="Chen W."/>
            <person name="Choi C."/>
            <person name="Clum A."/>
            <person name="Dos Santos R.A."/>
            <person name="Damasio A.R."/>
            <person name="Diallinas G."/>
            <person name="Emri T."/>
            <person name="Fekete E."/>
            <person name="Flipphi M."/>
            <person name="Freyberg S."/>
            <person name="Gallo A."/>
            <person name="Gournas C."/>
            <person name="Habgood R."/>
            <person name="Hainaut M."/>
            <person name="Harispe M.L."/>
            <person name="Henrissat B."/>
            <person name="Hilden K.S."/>
            <person name="Hope R."/>
            <person name="Hossain A."/>
            <person name="Karabika E."/>
            <person name="Karaffa L."/>
            <person name="Karanyi Z."/>
            <person name="Krasevec N."/>
            <person name="Kuo A."/>
            <person name="Kusch H."/>
            <person name="LaButti K."/>
            <person name="Lagendijk E.L."/>
            <person name="Lapidus A."/>
            <person name="Levasseur A."/>
            <person name="Lindquist E."/>
            <person name="Lipzen A."/>
            <person name="Logrieco A.F."/>
            <person name="MacCabe A."/>
            <person name="Maekelae M.R."/>
            <person name="Malavazi I."/>
            <person name="Melin P."/>
            <person name="Meyer V."/>
            <person name="Mielnichuk N."/>
            <person name="Miskei M."/>
            <person name="Molnar A.P."/>
            <person name="Mule G."/>
            <person name="Ngan C.Y."/>
            <person name="Orejas M."/>
            <person name="Orosz E."/>
            <person name="Ouedraogo J.P."/>
            <person name="Overkamp K.M."/>
            <person name="Park H.-S."/>
            <person name="Perrone G."/>
            <person name="Piumi F."/>
            <person name="Punt P.J."/>
            <person name="Ram A.F."/>
            <person name="Ramon A."/>
            <person name="Rauscher S."/>
            <person name="Record E."/>
            <person name="Riano-Pachon D.M."/>
            <person name="Robert V."/>
            <person name="Roehrig J."/>
            <person name="Ruller R."/>
            <person name="Salamov A."/>
            <person name="Salih N.S."/>
            <person name="Samson R.A."/>
            <person name="Sandor E."/>
            <person name="Sanguinetti M."/>
            <person name="Schuetze T."/>
            <person name="Sepcic K."/>
            <person name="Shelest E."/>
            <person name="Sherlock G."/>
            <person name="Sophianopoulou V."/>
            <person name="Squina F.M."/>
            <person name="Sun H."/>
            <person name="Susca A."/>
            <person name="Todd R.B."/>
            <person name="Tsang A."/>
            <person name="Unkles S.E."/>
            <person name="van de Wiele N."/>
            <person name="van Rossen-Uffink D."/>
            <person name="Oliveira J.V."/>
            <person name="Vesth T.C."/>
            <person name="Visser J."/>
            <person name="Yu J.-H."/>
            <person name="Zhou M."/>
            <person name="Andersen M.R."/>
            <person name="Archer D.B."/>
            <person name="Baker S.E."/>
            <person name="Benoit I."/>
            <person name="Brakhage A.A."/>
            <person name="Braus G.H."/>
            <person name="Fischer R."/>
            <person name="Frisvad J.C."/>
            <person name="Goldman G.H."/>
            <person name="Houbraken J."/>
            <person name="Oakley B."/>
            <person name="Pocsi I."/>
            <person name="Scazzocchio C."/>
            <person name="Seiboth B."/>
            <person name="vanKuyk P.A."/>
            <person name="Wortman J."/>
            <person name="Dyer P.S."/>
            <person name="Grigoriev I.V."/>
        </authorList>
    </citation>
    <scope>NUCLEOTIDE SEQUENCE [LARGE SCALE GENOMIC DNA]</scope>
    <source>
        <strain evidence="3">CBS 516.65</strain>
    </source>
</reference>
<feature type="region of interest" description="Disordered" evidence="1">
    <location>
        <begin position="1"/>
        <end position="27"/>
    </location>
</feature>
<keyword evidence="3" id="KW-1185">Reference proteome</keyword>
<dbReference type="EMBL" id="KV878927">
    <property type="protein sequence ID" value="OJJ78781.1"/>
    <property type="molecule type" value="Genomic_DNA"/>
</dbReference>
<dbReference type="SUPFAM" id="SSF50494">
    <property type="entry name" value="Trypsin-like serine proteases"/>
    <property type="match status" value="1"/>
</dbReference>
<accession>A0A1L9V4F5</accession>